<organism evidence="2">
    <name type="scientific">Chromera velia CCMP2878</name>
    <dbReference type="NCBI Taxonomy" id="1169474"/>
    <lineage>
        <taxon>Eukaryota</taxon>
        <taxon>Sar</taxon>
        <taxon>Alveolata</taxon>
        <taxon>Colpodellida</taxon>
        <taxon>Chromeraceae</taxon>
        <taxon>Chromera</taxon>
    </lineage>
</organism>
<dbReference type="PANTHER" id="PTHR13774:SF32">
    <property type="entry name" value="ANTISENSE-ENHANCING SEQUENCE 1"/>
    <property type="match status" value="1"/>
</dbReference>
<dbReference type="InterPro" id="IPR003719">
    <property type="entry name" value="Phenazine_PhzF-like"/>
</dbReference>
<gene>
    <name evidence="2" type="ORF">Cvel_8471</name>
</gene>
<name>A0A0G4HTG7_9ALVE</name>
<dbReference type="SUPFAM" id="SSF54506">
    <property type="entry name" value="Diaminopimelate epimerase-like"/>
    <property type="match status" value="1"/>
</dbReference>
<dbReference type="Pfam" id="PF02567">
    <property type="entry name" value="PhzC-PhzF"/>
    <property type="match status" value="1"/>
</dbReference>
<dbReference type="GO" id="GO:0016853">
    <property type="term" value="F:isomerase activity"/>
    <property type="evidence" value="ECO:0007669"/>
    <property type="project" value="TreeGrafter"/>
</dbReference>
<evidence type="ECO:0000313" key="2">
    <source>
        <dbReference type="EMBL" id="CEM47692.1"/>
    </source>
</evidence>
<accession>A0A0G4HTG7</accession>
<proteinExistence type="predicted"/>
<feature type="region of interest" description="Disordered" evidence="1">
    <location>
        <begin position="141"/>
        <end position="166"/>
    </location>
</feature>
<dbReference type="NCBIfam" id="TIGR00654">
    <property type="entry name" value="PhzF_family"/>
    <property type="match status" value="1"/>
</dbReference>
<sequence length="374" mass="40968">MAHRSSGVSVYAGAKYVVVDVFARSKYNGNQLAVVTDGRLIPSSADQQSIAKEFNYPESTFLFKEKGHQKGEYKIRIYTPVAELPFAGHPLVGSAWVVLNVLEKDVVGLDKVTFHTGVGPLTITRDGRMLWLKAAPPRFISDQKGEGMPEFSSIRPPQLSSSKAGPSLYEKNRSTVLALLGLGEEDADPSLPLVQVTCGLPYWIIPLKDRAALMRASVQNVQKAFQFVESSEAKMFYLWCPYTSADESQEESHAEDSQGEIPQYESRMFGHFFGVPEDPATGSANVAFAAYLRKYVCGGEGMLGPSVDFQSRVVKQGVPTRRPSYLHLRAWWSKGTVSELGDGQQQPEACDGTEQTMEVSVGGEVVQTLQGSLS</sequence>
<reference evidence="2" key="1">
    <citation type="submission" date="2014-11" db="EMBL/GenBank/DDBJ databases">
        <authorList>
            <person name="Otto D Thomas"/>
            <person name="Naeem Raeece"/>
        </authorList>
    </citation>
    <scope>NUCLEOTIDE SEQUENCE</scope>
</reference>
<evidence type="ECO:0000256" key="1">
    <source>
        <dbReference type="SAM" id="MobiDB-lite"/>
    </source>
</evidence>
<dbReference type="VEuPathDB" id="CryptoDB:Cvel_8471"/>
<dbReference type="AlphaFoldDB" id="A0A0G4HTG7"/>
<dbReference type="GO" id="GO:0005737">
    <property type="term" value="C:cytoplasm"/>
    <property type="evidence" value="ECO:0007669"/>
    <property type="project" value="TreeGrafter"/>
</dbReference>
<dbReference type="PANTHER" id="PTHR13774">
    <property type="entry name" value="PHENAZINE BIOSYNTHESIS PROTEIN"/>
    <property type="match status" value="1"/>
</dbReference>
<dbReference type="EMBL" id="CDMZ01003819">
    <property type="protein sequence ID" value="CEM47692.1"/>
    <property type="molecule type" value="Genomic_DNA"/>
</dbReference>
<protein>
    <submittedName>
        <fullName evidence="2">Uncharacterized protein</fullName>
    </submittedName>
</protein>
<dbReference type="Gene3D" id="3.10.310.10">
    <property type="entry name" value="Diaminopimelate Epimerase, Chain A, domain 1"/>
    <property type="match status" value="2"/>
</dbReference>